<comment type="caution">
    <text evidence="1">The sequence shown here is derived from an EMBL/GenBank/DDBJ whole genome shotgun (WGS) entry which is preliminary data.</text>
</comment>
<evidence type="ECO:0000313" key="2">
    <source>
        <dbReference type="Proteomes" id="UP000186607"/>
    </source>
</evidence>
<dbReference type="AlphaFoldDB" id="A0A1U7P4U2"/>
<accession>A0A1U7P4U2</accession>
<gene>
    <name evidence="1" type="ORF">BOO71_0000556</name>
</gene>
<protein>
    <submittedName>
        <fullName evidence="1">Uncharacterized protein</fullName>
    </submittedName>
</protein>
<dbReference type="EMBL" id="MSTI01000007">
    <property type="protein sequence ID" value="OLV20176.1"/>
    <property type="molecule type" value="Genomic_DNA"/>
</dbReference>
<keyword evidence="2" id="KW-1185">Reference proteome</keyword>
<dbReference type="RefSeq" id="WP_075830131.1">
    <property type="nucleotide sequence ID" value="NZ_MSTI01000007.1"/>
</dbReference>
<organism evidence="1 2">
    <name type="scientific">Deinococcus marmoris</name>
    <dbReference type="NCBI Taxonomy" id="249408"/>
    <lineage>
        <taxon>Bacteria</taxon>
        <taxon>Thermotogati</taxon>
        <taxon>Deinococcota</taxon>
        <taxon>Deinococci</taxon>
        <taxon>Deinococcales</taxon>
        <taxon>Deinococcaceae</taxon>
        <taxon>Deinococcus</taxon>
    </lineage>
</organism>
<reference evidence="1 2" key="1">
    <citation type="submission" date="2017-01" db="EMBL/GenBank/DDBJ databases">
        <title>Genome Analysis of Deinococcus marmoris KOPRI26562.</title>
        <authorList>
            <person name="Kim J.H."/>
            <person name="Oh H.-M."/>
        </authorList>
    </citation>
    <scope>NUCLEOTIDE SEQUENCE [LARGE SCALE GENOMIC DNA]</scope>
    <source>
        <strain evidence="1 2">KOPRI26562</strain>
    </source>
</reference>
<name>A0A1U7P4U2_9DEIO</name>
<evidence type="ECO:0000313" key="1">
    <source>
        <dbReference type="EMBL" id="OLV20176.1"/>
    </source>
</evidence>
<sequence>MQELMKGQKYTITANSACGDRSYTCGVHIVTAFNGTHVQTTYHDDNFAPRTVILNRREHVFSPADDFALPTGTFNLKGLGDLPLLDPDTTTDALN</sequence>
<proteinExistence type="predicted"/>
<dbReference type="Proteomes" id="UP000186607">
    <property type="component" value="Unassembled WGS sequence"/>
</dbReference>
<dbReference type="STRING" id="249408.BOO71_0000556"/>